<sequence length="55" mass="6396">MDRVTEISEHDFETLAALGHRLVDTQRISEEIILRSIMCAEELTHQLQTEKSELE</sequence>
<proteinExistence type="predicted"/>
<name>X1CKZ5_9ZZZZ</name>
<dbReference type="AlphaFoldDB" id="X1CKZ5"/>
<gene>
    <name evidence="1" type="ORF">S01H4_59435</name>
</gene>
<comment type="caution">
    <text evidence="1">The sequence shown here is derived from an EMBL/GenBank/DDBJ whole genome shotgun (WGS) entry which is preliminary data.</text>
</comment>
<accession>X1CKZ5</accession>
<protein>
    <submittedName>
        <fullName evidence="1">Uncharacterized protein</fullName>
    </submittedName>
</protein>
<evidence type="ECO:0000313" key="1">
    <source>
        <dbReference type="EMBL" id="GAH08402.1"/>
    </source>
</evidence>
<organism evidence="1">
    <name type="scientific">marine sediment metagenome</name>
    <dbReference type="NCBI Taxonomy" id="412755"/>
    <lineage>
        <taxon>unclassified sequences</taxon>
        <taxon>metagenomes</taxon>
        <taxon>ecological metagenomes</taxon>
    </lineage>
</organism>
<dbReference type="EMBL" id="BART01034855">
    <property type="protein sequence ID" value="GAH08402.1"/>
    <property type="molecule type" value="Genomic_DNA"/>
</dbReference>
<reference evidence="1" key="1">
    <citation type="journal article" date="2014" name="Front. Microbiol.">
        <title>High frequency of phylogenetically diverse reductive dehalogenase-homologous genes in deep subseafloor sedimentary metagenomes.</title>
        <authorList>
            <person name="Kawai M."/>
            <person name="Futagami T."/>
            <person name="Toyoda A."/>
            <person name="Takaki Y."/>
            <person name="Nishi S."/>
            <person name="Hori S."/>
            <person name="Arai W."/>
            <person name="Tsubouchi T."/>
            <person name="Morono Y."/>
            <person name="Uchiyama I."/>
            <person name="Ito T."/>
            <person name="Fujiyama A."/>
            <person name="Inagaki F."/>
            <person name="Takami H."/>
        </authorList>
    </citation>
    <scope>NUCLEOTIDE SEQUENCE</scope>
    <source>
        <strain evidence="1">Expedition CK06-06</strain>
    </source>
</reference>